<reference evidence="2 3" key="1">
    <citation type="submission" date="2018-03" db="EMBL/GenBank/DDBJ databases">
        <title>Draft genome sequence of Rohu Carp (Labeo rohita).</title>
        <authorList>
            <person name="Das P."/>
            <person name="Kushwaha B."/>
            <person name="Joshi C.G."/>
            <person name="Kumar D."/>
            <person name="Nagpure N.S."/>
            <person name="Sahoo L."/>
            <person name="Das S.P."/>
            <person name="Bit A."/>
            <person name="Patnaik S."/>
            <person name="Meher P.K."/>
            <person name="Jayasankar P."/>
            <person name="Koringa P.G."/>
            <person name="Patel N.V."/>
            <person name="Hinsu A.T."/>
            <person name="Kumar R."/>
            <person name="Pandey M."/>
            <person name="Agarwal S."/>
            <person name="Srivastava S."/>
            <person name="Singh M."/>
            <person name="Iquebal M.A."/>
            <person name="Jaiswal S."/>
            <person name="Angadi U.B."/>
            <person name="Kumar N."/>
            <person name="Raza M."/>
            <person name="Shah T.M."/>
            <person name="Rai A."/>
            <person name="Jena J.K."/>
        </authorList>
    </citation>
    <scope>NUCLEOTIDE SEQUENCE [LARGE SCALE GENOMIC DNA]</scope>
    <source>
        <strain evidence="2">DASCIFA01</strain>
        <tissue evidence="2">Testis</tissue>
    </source>
</reference>
<protein>
    <submittedName>
        <fullName evidence="2">Uncharacterized protein</fullName>
    </submittedName>
</protein>
<evidence type="ECO:0000256" key="1">
    <source>
        <dbReference type="SAM" id="MobiDB-lite"/>
    </source>
</evidence>
<gene>
    <name evidence="2" type="ORF">ROHU_007037</name>
</gene>
<evidence type="ECO:0000313" key="2">
    <source>
        <dbReference type="EMBL" id="RXN20558.1"/>
    </source>
</evidence>
<dbReference type="Proteomes" id="UP000290572">
    <property type="component" value="Unassembled WGS sequence"/>
</dbReference>
<feature type="region of interest" description="Disordered" evidence="1">
    <location>
        <begin position="124"/>
        <end position="192"/>
    </location>
</feature>
<dbReference type="EMBL" id="QBIY01012638">
    <property type="protein sequence ID" value="RXN20558.1"/>
    <property type="molecule type" value="Genomic_DNA"/>
</dbReference>
<dbReference type="AlphaFoldDB" id="A0A498MH12"/>
<proteinExistence type="predicted"/>
<sequence length="236" mass="25819">MFICECLQRAMNNKYGGLTGRALTGQARRKEHPPGRALTATAGRSRLQALHQVGEREVEFAPSGEEGERQTRLGGLSRQLLGDQDSRRCTRRGGRDVEFGLPGKDGQRQTHLGGLSRQLLGDQDSRRCTRRGGRDEEFGLPGREGEKQTRLGGLSQRLMGDQDSGRRNRRGKRCGVWPTEQGGRKANPPGRALVATDGRSRLQALHQAGGKRRGKITLHGLSANEGLVIFFLCGTG</sequence>
<comment type="caution">
    <text evidence="2">The sequence shown here is derived from an EMBL/GenBank/DDBJ whole genome shotgun (WGS) entry which is preliminary data.</text>
</comment>
<organism evidence="2 3">
    <name type="scientific">Labeo rohita</name>
    <name type="common">Indian major carp</name>
    <name type="synonym">Cyprinus rohita</name>
    <dbReference type="NCBI Taxonomy" id="84645"/>
    <lineage>
        <taxon>Eukaryota</taxon>
        <taxon>Metazoa</taxon>
        <taxon>Chordata</taxon>
        <taxon>Craniata</taxon>
        <taxon>Vertebrata</taxon>
        <taxon>Euteleostomi</taxon>
        <taxon>Actinopterygii</taxon>
        <taxon>Neopterygii</taxon>
        <taxon>Teleostei</taxon>
        <taxon>Ostariophysi</taxon>
        <taxon>Cypriniformes</taxon>
        <taxon>Cyprinidae</taxon>
        <taxon>Labeoninae</taxon>
        <taxon>Labeonini</taxon>
        <taxon>Labeo</taxon>
    </lineage>
</organism>
<feature type="compositionally biased region" description="Basic and acidic residues" evidence="1">
    <location>
        <begin position="86"/>
        <end position="98"/>
    </location>
</feature>
<accession>A0A498MH12</accession>
<keyword evidence="3" id="KW-1185">Reference proteome</keyword>
<name>A0A498MH12_LABRO</name>
<feature type="region of interest" description="Disordered" evidence="1">
    <location>
        <begin position="86"/>
        <end position="111"/>
    </location>
</feature>
<evidence type="ECO:0000313" key="3">
    <source>
        <dbReference type="Proteomes" id="UP000290572"/>
    </source>
</evidence>
<feature type="compositionally biased region" description="Basic and acidic residues" evidence="1">
    <location>
        <begin position="124"/>
        <end position="149"/>
    </location>
</feature>